<dbReference type="AlphaFoldDB" id="A0A1S3INE2"/>
<accession>A0A1S3INE2</accession>
<feature type="compositionally biased region" description="Polar residues" evidence="1">
    <location>
        <begin position="132"/>
        <end position="143"/>
    </location>
</feature>
<dbReference type="GeneID" id="106165909"/>
<evidence type="ECO:0000256" key="1">
    <source>
        <dbReference type="SAM" id="MobiDB-lite"/>
    </source>
</evidence>
<dbReference type="RefSeq" id="XP_013399722.1">
    <property type="nucleotide sequence ID" value="XM_013544268.2"/>
</dbReference>
<gene>
    <name evidence="4" type="primary">LOC106165909</name>
</gene>
<evidence type="ECO:0000313" key="3">
    <source>
        <dbReference type="Proteomes" id="UP000085678"/>
    </source>
</evidence>
<evidence type="ECO:0000313" key="4">
    <source>
        <dbReference type="RefSeq" id="XP_013399722.1"/>
    </source>
</evidence>
<evidence type="ECO:0000256" key="2">
    <source>
        <dbReference type="SAM" id="Phobius"/>
    </source>
</evidence>
<dbReference type="Proteomes" id="UP000085678">
    <property type="component" value="Unplaced"/>
</dbReference>
<feature type="region of interest" description="Disordered" evidence="1">
    <location>
        <begin position="68"/>
        <end position="143"/>
    </location>
</feature>
<sequence>MSLLHLAASKVLEFFRSPVGSACIAFVVLMLAAYCCWAGYKSGRTRGITPAERRRLLLAAGNSDSTSIDYEHNAQNTFTDNRMAGRTQSTSNNDAVSGVTVPSAPPPYQRRDEPPPYVDIYSSSPPPYSEVTKANQNVGTSQV</sequence>
<proteinExistence type="predicted"/>
<feature type="transmembrane region" description="Helical" evidence="2">
    <location>
        <begin position="19"/>
        <end position="40"/>
    </location>
</feature>
<name>A0A1S3INE2_LINAN</name>
<dbReference type="KEGG" id="lak:106165909"/>
<keyword evidence="3" id="KW-1185">Reference proteome</keyword>
<protein>
    <submittedName>
        <fullName evidence="4">Uncharacterized protein LOC106165909 isoform X1</fullName>
    </submittedName>
</protein>
<organism evidence="3 4">
    <name type="scientific">Lingula anatina</name>
    <name type="common">Brachiopod</name>
    <name type="synonym">Lingula unguis</name>
    <dbReference type="NCBI Taxonomy" id="7574"/>
    <lineage>
        <taxon>Eukaryota</taxon>
        <taxon>Metazoa</taxon>
        <taxon>Spiralia</taxon>
        <taxon>Lophotrochozoa</taxon>
        <taxon>Brachiopoda</taxon>
        <taxon>Linguliformea</taxon>
        <taxon>Lingulata</taxon>
        <taxon>Lingulida</taxon>
        <taxon>Linguloidea</taxon>
        <taxon>Lingulidae</taxon>
        <taxon>Lingula</taxon>
    </lineage>
</organism>
<keyword evidence="2" id="KW-0472">Membrane</keyword>
<reference evidence="4" key="1">
    <citation type="submission" date="2025-08" db="UniProtKB">
        <authorList>
            <consortium name="RefSeq"/>
        </authorList>
    </citation>
    <scope>IDENTIFICATION</scope>
    <source>
        <tissue evidence="4">Gonads</tissue>
    </source>
</reference>
<dbReference type="InParanoid" id="A0A1S3INE2"/>
<keyword evidence="2" id="KW-0812">Transmembrane</keyword>
<keyword evidence="2" id="KW-1133">Transmembrane helix</keyword>
<feature type="compositionally biased region" description="Polar residues" evidence="1">
    <location>
        <begin position="68"/>
        <end position="95"/>
    </location>
</feature>